<proteinExistence type="predicted"/>
<organism evidence="2 3">
    <name type="scientific">Dokdonia donghaensis DSW-1</name>
    <dbReference type="NCBI Taxonomy" id="1300343"/>
    <lineage>
        <taxon>Bacteria</taxon>
        <taxon>Pseudomonadati</taxon>
        <taxon>Bacteroidota</taxon>
        <taxon>Flavobacteriia</taxon>
        <taxon>Flavobacteriales</taxon>
        <taxon>Flavobacteriaceae</taxon>
        <taxon>Dokdonia</taxon>
    </lineage>
</organism>
<name>A0A0A2GTV7_9FLAO</name>
<dbReference type="OrthoDB" id="1191263at2"/>
<dbReference type="Proteomes" id="UP000030140">
    <property type="component" value="Unassembled WGS sequence"/>
</dbReference>
<dbReference type="PATRIC" id="fig|1300343.5.peg.357"/>
<dbReference type="AlphaFoldDB" id="A0A0A2GTV7"/>
<sequence length="349" mass="39167">MKTIKTIFILLLVVITTKTFAQQSFFETLDAHGPGAKYQIYGDLYKNDKGEPAAQENTSYTGQVEINTFQGLPSGVSVQSVNKEGKVGVATNYNAIQISAIKYVGFPNTSILHHTGYNRGYVAFDNYVFFLHGISDDKTDFREIRSFMILDGTASAAETKKKKKGKFWKQLKEAAINKRPSGEGSSAEYATLMAKDPEKLVRDYLKKMKVKQDAYTMTPQDRKNLDILYNGAKADDDRVKNYNEAFKRKPEYHRVLQNNLNAQVGKDRKNFIRVEGTDAKVDNCKYYIKNTGTATFKYVNASQKMGTISPGKTQEFSCYYLAFYAEGENKGKLISNGGQSSRGNTISVK</sequence>
<feature type="signal peptide" evidence="1">
    <location>
        <begin position="1"/>
        <end position="21"/>
    </location>
</feature>
<accession>A0A0A2GTV7</accession>
<dbReference type="RefSeq" id="WP_035325844.1">
    <property type="nucleotide sequence ID" value="NZ_CP015125.1"/>
</dbReference>
<evidence type="ECO:0000313" key="2">
    <source>
        <dbReference type="EMBL" id="KGO06692.1"/>
    </source>
</evidence>
<dbReference type="KEGG" id="ddo:I597_0354"/>
<evidence type="ECO:0000313" key="3">
    <source>
        <dbReference type="Proteomes" id="UP000030140"/>
    </source>
</evidence>
<keyword evidence="1" id="KW-0732">Signal</keyword>
<dbReference type="EMBL" id="JSAQ01000001">
    <property type="protein sequence ID" value="KGO06692.1"/>
    <property type="molecule type" value="Genomic_DNA"/>
</dbReference>
<feature type="chain" id="PRO_5001987784" evidence="1">
    <location>
        <begin position="22"/>
        <end position="349"/>
    </location>
</feature>
<keyword evidence="3" id="KW-1185">Reference proteome</keyword>
<gene>
    <name evidence="2" type="ORF">NV36_07435</name>
</gene>
<comment type="caution">
    <text evidence="2">The sequence shown here is derived from an EMBL/GenBank/DDBJ whole genome shotgun (WGS) entry which is preliminary data.</text>
</comment>
<reference evidence="2 3" key="1">
    <citation type="submission" date="2014-10" db="EMBL/GenBank/DDBJ databases">
        <title>Draft genome sequence of the proteorhodopsin-containing marine bacterium Dokdonia donghaensis.</title>
        <authorList>
            <person name="Gomez-Consarnau L."/>
            <person name="Gonzalez J.M."/>
            <person name="Riedel T."/>
            <person name="Jaenicke S."/>
            <person name="Wagner-Doebler I."/>
            <person name="Fuhrman J.A."/>
        </authorList>
    </citation>
    <scope>NUCLEOTIDE SEQUENCE [LARGE SCALE GENOMIC DNA]</scope>
    <source>
        <strain evidence="2 3">DSW-1</strain>
    </source>
</reference>
<protein>
    <submittedName>
        <fullName evidence="2">Uncharacterized protein</fullName>
    </submittedName>
</protein>
<evidence type="ECO:0000256" key="1">
    <source>
        <dbReference type="SAM" id="SignalP"/>
    </source>
</evidence>